<reference evidence="1 2" key="1">
    <citation type="submission" date="2021-11" db="EMBL/GenBank/DDBJ databases">
        <authorList>
            <person name="Islam A."/>
            <person name="Islam S."/>
            <person name="Flora M.S."/>
            <person name="Rahman M."/>
            <person name="Ziaur R.M."/>
            <person name="Epstein J.H."/>
            <person name="Hassan M."/>
            <person name="Klassen M."/>
            <person name="Woodard K."/>
            <person name="Webb A."/>
            <person name="Webby R.J."/>
            <person name="El Zowalaty M.E."/>
        </authorList>
    </citation>
    <scope>NUCLEOTIDE SEQUENCE [LARGE SCALE GENOMIC DNA]</scope>
    <source>
        <strain evidence="1">Pbs1</strain>
    </source>
</reference>
<comment type="caution">
    <text evidence="1">The sequence shown here is derived from an EMBL/GenBank/DDBJ whole genome shotgun (WGS) entry which is preliminary data.</text>
</comment>
<gene>
    <name evidence="1" type="ORF">PBS001_LOCUS6366</name>
</gene>
<proteinExistence type="predicted"/>
<evidence type="ECO:0000313" key="1">
    <source>
        <dbReference type="EMBL" id="CAH0519852.1"/>
    </source>
</evidence>
<dbReference type="EMBL" id="CAKLCB010000318">
    <property type="protein sequence ID" value="CAH0519852.1"/>
    <property type="molecule type" value="Genomic_DNA"/>
</dbReference>
<accession>A0ABN8D3Z4</accession>
<evidence type="ECO:0000313" key="2">
    <source>
        <dbReference type="Proteomes" id="UP001158986"/>
    </source>
</evidence>
<protein>
    <submittedName>
        <fullName evidence="1">Uncharacterized protein</fullName>
    </submittedName>
</protein>
<name>A0ABN8D3Z4_9STRA</name>
<dbReference type="Proteomes" id="UP001158986">
    <property type="component" value="Unassembled WGS sequence"/>
</dbReference>
<sequence>MGQASGKESNAIFGRRIFTKTCGCHMSTACPREPERVSGAFNDKFWTIFLFADGDGKHVCEKLWKYFAAAVDWLQIWQVSKFNARSI</sequence>
<organism evidence="1 2">
    <name type="scientific">Peronospora belbahrii</name>
    <dbReference type="NCBI Taxonomy" id="622444"/>
    <lineage>
        <taxon>Eukaryota</taxon>
        <taxon>Sar</taxon>
        <taxon>Stramenopiles</taxon>
        <taxon>Oomycota</taxon>
        <taxon>Peronosporomycetes</taxon>
        <taxon>Peronosporales</taxon>
        <taxon>Peronosporaceae</taxon>
        <taxon>Peronospora</taxon>
    </lineage>
</organism>
<keyword evidence="2" id="KW-1185">Reference proteome</keyword>